<dbReference type="GO" id="GO:0003700">
    <property type="term" value="F:DNA-binding transcription factor activity"/>
    <property type="evidence" value="ECO:0007669"/>
    <property type="project" value="InterPro"/>
</dbReference>
<evidence type="ECO:0000313" key="5">
    <source>
        <dbReference type="EMBL" id="AXA59653.1"/>
    </source>
</evidence>
<reference evidence="6" key="1">
    <citation type="journal article" date="2021" name="Front. Microbiol.">
        <title>Genomic Analysis of the 1-Aminocyclopropane-1-Carboxylate Deaminase-Producing Pseudomonas thivervalensis SC5 Reveals Its Multifaceted Roles in Soil and in Beneficial Interactions With Plants.</title>
        <authorList>
            <person name="Nascimento F.X."/>
            <person name="Uron P."/>
            <person name="Glick B.R."/>
            <person name="Giachini A."/>
            <person name="Rossi M.J."/>
        </authorList>
    </citation>
    <scope>NUCLEOTIDE SEQUENCE [LARGE SCALE GENOMIC DNA]</scope>
    <source>
        <strain evidence="6">PLM3</strain>
    </source>
</reference>
<dbReference type="AlphaFoldDB" id="A0A176NF85"/>
<dbReference type="KEGG" id="pthv:CE140_06235"/>
<proteinExistence type="predicted"/>
<dbReference type="Gene3D" id="1.10.10.60">
    <property type="entry name" value="Homeodomain-like"/>
    <property type="match status" value="1"/>
</dbReference>
<dbReference type="GeneID" id="301219943"/>
<dbReference type="Pfam" id="PF12833">
    <property type="entry name" value="HTH_18"/>
    <property type="match status" value="1"/>
</dbReference>
<dbReference type="InterPro" id="IPR009057">
    <property type="entry name" value="Homeodomain-like_sf"/>
</dbReference>
<evidence type="ECO:0000256" key="2">
    <source>
        <dbReference type="ARBA" id="ARBA00023125"/>
    </source>
</evidence>
<dbReference type="SUPFAM" id="SSF46689">
    <property type="entry name" value="Homeodomain-like"/>
    <property type="match status" value="1"/>
</dbReference>
<dbReference type="PROSITE" id="PS01124">
    <property type="entry name" value="HTH_ARAC_FAMILY_2"/>
    <property type="match status" value="1"/>
</dbReference>
<name>A0A176NF85_9PSED</name>
<keyword evidence="1" id="KW-0805">Transcription regulation</keyword>
<dbReference type="OrthoDB" id="9783876at2"/>
<protein>
    <submittedName>
        <fullName evidence="5">AraC family transcriptional regulator</fullName>
    </submittedName>
</protein>
<accession>A0A176NF85</accession>
<dbReference type="InterPro" id="IPR020449">
    <property type="entry name" value="Tscrpt_reg_AraC-type_HTH"/>
</dbReference>
<dbReference type="RefSeq" id="WP_053122392.1">
    <property type="nucleotide sequence ID" value="NZ_CP022201.1"/>
</dbReference>
<keyword evidence="6" id="KW-1185">Reference proteome</keyword>
<dbReference type="GO" id="GO:0005829">
    <property type="term" value="C:cytosol"/>
    <property type="evidence" value="ECO:0007669"/>
    <property type="project" value="TreeGrafter"/>
</dbReference>
<keyword evidence="3" id="KW-0804">Transcription</keyword>
<dbReference type="PRINTS" id="PR00032">
    <property type="entry name" value="HTHARAC"/>
</dbReference>
<dbReference type="PANTHER" id="PTHR47894">
    <property type="entry name" value="HTH-TYPE TRANSCRIPTIONAL REGULATOR GADX"/>
    <property type="match status" value="1"/>
</dbReference>
<dbReference type="Proteomes" id="UP000251666">
    <property type="component" value="Chromosome"/>
</dbReference>
<dbReference type="InterPro" id="IPR018060">
    <property type="entry name" value="HTH_AraC"/>
</dbReference>
<dbReference type="SMART" id="SM00342">
    <property type="entry name" value="HTH_ARAC"/>
    <property type="match status" value="1"/>
</dbReference>
<evidence type="ECO:0000313" key="6">
    <source>
        <dbReference type="Proteomes" id="UP000251666"/>
    </source>
</evidence>
<sequence>MRPCDGIQHRENIIDACVIRARQPLTLPRVPVFVTTVCRVRQGEKLLQWDDREMRAGPQHLILMPAGRELGLSNFPGPHGHYVADAVTFPLSTLRHFTTRYSQQIMSHRGVLKTDLCVPLDRHTTQAWDQLLASINANAPDALRTLYGEAVLLSLCLGGLVGPLLMGRNDPICERVQQMVMGSPERDWTVASVAQHLNLGESTLRRQLANEGNSFRSILEGVRLATALQRLQTTSRPIGEIAGACGYASASRFAVRFRSHYGLSPRELRAAI</sequence>
<feature type="domain" description="HTH araC/xylS-type" evidence="4">
    <location>
        <begin position="174"/>
        <end position="271"/>
    </location>
</feature>
<dbReference type="PANTHER" id="PTHR47894:SF4">
    <property type="entry name" value="HTH-TYPE TRANSCRIPTIONAL REGULATOR GADX"/>
    <property type="match status" value="1"/>
</dbReference>
<evidence type="ECO:0000256" key="3">
    <source>
        <dbReference type="ARBA" id="ARBA00023163"/>
    </source>
</evidence>
<dbReference type="GO" id="GO:0000976">
    <property type="term" value="F:transcription cis-regulatory region binding"/>
    <property type="evidence" value="ECO:0007669"/>
    <property type="project" value="TreeGrafter"/>
</dbReference>
<dbReference type="EMBL" id="CP022202">
    <property type="protein sequence ID" value="AXA59653.1"/>
    <property type="molecule type" value="Genomic_DNA"/>
</dbReference>
<gene>
    <name evidence="5" type="ORF">CEQ51_06080</name>
</gene>
<organism evidence="5 6">
    <name type="scientific">Pseudomonas thivervalensis</name>
    <dbReference type="NCBI Taxonomy" id="86265"/>
    <lineage>
        <taxon>Bacteria</taxon>
        <taxon>Pseudomonadati</taxon>
        <taxon>Pseudomonadota</taxon>
        <taxon>Gammaproteobacteria</taxon>
        <taxon>Pseudomonadales</taxon>
        <taxon>Pseudomonadaceae</taxon>
        <taxon>Pseudomonas</taxon>
    </lineage>
</organism>
<evidence type="ECO:0000259" key="4">
    <source>
        <dbReference type="PROSITE" id="PS01124"/>
    </source>
</evidence>
<keyword evidence="2" id="KW-0238">DNA-binding</keyword>
<evidence type="ECO:0000256" key="1">
    <source>
        <dbReference type="ARBA" id="ARBA00023015"/>
    </source>
</evidence>